<dbReference type="AlphaFoldDB" id="A0A7J6T618"/>
<name>A0A7J6T618_PEROL</name>
<reference evidence="2 3" key="1">
    <citation type="submission" date="2020-04" db="EMBL/GenBank/DDBJ databases">
        <title>Perkinsus olseni comparative genomics.</title>
        <authorList>
            <person name="Bogema D.R."/>
        </authorList>
    </citation>
    <scope>NUCLEOTIDE SEQUENCE [LARGE SCALE GENOMIC DNA]</scope>
    <source>
        <strain evidence="2">ATCC PRA-205</strain>
    </source>
</reference>
<dbReference type="GO" id="GO:0016301">
    <property type="term" value="F:kinase activity"/>
    <property type="evidence" value="ECO:0007669"/>
    <property type="project" value="UniProtKB-KW"/>
</dbReference>
<accession>A0A7J6T618</accession>
<comment type="caution">
    <text evidence="2">The sequence shown here is derived from an EMBL/GenBank/DDBJ whole genome shotgun (WGS) entry which is preliminary data.</text>
</comment>
<protein>
    <submittedName>
        <fullName evidence="2">Casein kinase I isoform delta</fullName>
    </submittedName>
</protein>
<sequence length="105" mass="11050">MSRACPEPLPEKANTGAQASTTTESSNVKTHAVQVADSDGSGLPMIKLSLSTPSSDLTQSDNCIGTEALLDSGAEQPLCAEDEFNRWCNAGLNLPLLPDSRTIIF</sequence>
<dbReference type="EMBL" id="JABANM010009568">
    <property type="protein sequence ID" value="KAF4740699.1"/>
    <property type="molecule type" value="Genomic_DNA"/>
</dbReference>
<proteinExistence type="predicted"/>
<gene>
    <name evidence="2" type="primary">CSNK1D_7</name>
    <name evidence="2" type="ORF">FOZ62_006936</name>
</gene>
<feature type="non-terminal residue" evidence="2">
    <location>
        <position position="105"/>
    </location>
</feature>
<evidence type="ECO:0000313" key="3">
    <source>
        <dbReference type="Proteomes" id="UP000574390"/>
    </source>
</evidence>
<feature type="compositionally biased region" description="Polar residues" evidence="1">
    <location>
        <begin position="15"/>
        <end position="29"/>
    </location>
</feature>
<evidence type="ECO:0000256" key="1">
    <source>
        <dbReference type="SAM" id="MobiDB-lite"/>
    </source>
</evidence>
<dbReference type="Proteomes" id="UP000574390">
    <property type="component" value="Unassembled WGS sequence"/>
</dbReference>
<organism evidence="2 3">
    <name type="scientific">Perkinsus olseni</name>
    <name type="common">Perkinsus atlanticus</name>
    <dbReference type="NCBI Taxonomy" id="32597"/>
    <lineage>
        <taxon>Eukaryota</taxon>
        <taxon>Sar</taxon>
        <taxon>Alveolata</taxon>
        <taxon>Perkinsozoa</taxon>
        <taxon>Perkinsea</taxon>
        <taxon>Perkinsida</taxon>
        <taxon>Perkinsidae</taxon>
        <taxon>Perkinsus</taxon>
    </lineage>
</organism>
<keyword evidence="2" id="KW-0418">Kinase</keyword>
<keyword evidence="2" id="KW-0808">Transferase</keyword>
<feature type="region of interest" description="Disordered" evidence="1">
    <location>
        <begin position="1"/>
        <end position="36"/>
    </location>
</feature>
<evidence type="ECO:0000313" key="2">
    <source>
        <dbReference type="EMBL" id="KAF4740699.1"/>
    </source>
</evidence>